<feature type="region of interest" description="Disordered" evidence="1">
    <location>
        <begin position="1"/>
        <end position="22"/>
    </location>
</feature>
<accession>A0A0K0F005</accession>
<proteinExistence type="predicted"/>
<name>A0A0K0F005_STRVS</name>
<dbReference type="SMART" id="SM00256">
    <property type="entry name" value="FBOX"/>
    <property type="match status" value="1"/>
</dbReference>
<dbReference type="InterPro" id="IPR001810">
    <property type="entry name" value="F-box_dom"/>
</dbReference>
<keyword evidence="3" id="KW-1185">Reference proteome</keyword>
<evidence type="ECO:0000256" key="1">
    <source>
        <dbReference type="SAM" id="MobiDB-lite"/>
    </source>
</evidence>
<reference evidence="3" key="1">
    <citation type="submission" date="2014-07" db="EMBL/GenBank/DDBJ databases">
        <authorList>
            <person name="Martin A.A"/>
            <person name="De Silva N."/>
        </authorList>
    </citation>
    <scope>NUCLEOTIDE SEQUENCE</scope>
</reference>
<dbReference type="Gene3D" id="1.20.1280.50">
    <property type="match status" value="1"/>
</dbReference>
<dbReference type="AlphaFoldDB" id="A0A0K0F005"/>
<evidence type="ECO:0000313" key="3">
    <source>
        <dbReference type="Proteomes" id="UP000035680"/>
    </source>
</evidence>
<organism evidence="3 4">
    <name type="scientific">Strongyloides venezuelensis</name>
    <name type="common">Threadworm</name>
    <dbReference type="NCBI Taxonomy" id="75913"/>
    <lineage>
        <taxon>Eukaryota</taxon>
        <taxon>Metazoa</taxon>
        <taxon>Ecdysozoa</taxon>
        <taxon>Nematoda</taxon>
        <taxon>Chromadorea</taxon>
        <taxon>Rhabditida</taxon>
        <taxon>Tylenchina</taxon>
        <taxon>Panagrolaimomorpha</taxon>
        <taxon>Strongyloidoidea</taxon>
        <taxon>Strongyloididae</taxon>
        <taxon>Strongyloides</taxon>
    </lineage>
</organism>
<dbReference type="SUPFAM" id="SSF81383">
    <property type="entry name" value="F-box domain"/>
    <property type="match status" value="1"/>
</dbReference>
<feature type="domain" description="F-box" evidence="2">
    <location>
        <begin position="20"/>
        <end position="64"/>
    </location>
</feature>
<protein>
    <submittedName>
        <fullName evidence="4">F-box domain-containing protein</fullName>
    </submittedName>
</protein>
<reference evidence="4" key="2">
    <citation type="submission" date="2015-08" db="UniProtKB">
        <authorList>
            <consortium name="WormBaseParasite"/>
        </authorList>
    </citation>
    <scope>IDENTIFICATION</scope>
</reference>
<evidence type="ECO:0000259" key="2">
    <source>
        <dbReference type="PROSITE" id="PS50181"/>
    </source>
</evidence>
<dbReference type="WBParaSite" id="SVE_0211500.1">
    <property type="protein sequence ID" value="SVE_0211500.1"/>
    <property type="gene ID" value="SVE_0211500"/>
</dbReference>
<dbReference type="Pfam" id="PF12937">
    <property type="entry name" value="F-box-like"/>
    <property type="match status" value="1"/>
</dbReference>
<sequence>MNLNNLNMDSSMEDEHSEAQDDTSLLPDDVLVIIFKELSLEDIKVVKHVSRRFYDIVHENYYSLERRKVHKLSIKYGEMNNHQLHIDVTFREMINFNSDGALVYDYDRFGSFENGGDLSRFLKTVDLRNIRELGLHLPDNVDIFGILNDSFRVGTNIGHMSIDKLGEKDFTSFLNFVGKLSSIKGLNIAHICSPLTEAKDFLSFLSLPPLGIIEFLGIVECPETMVLSADFVTKLLEKNSSMKSLNFGSMNIELLDSIFKEHFKVEQPHKMENKCSYDQIIVNLFYGGDIEYLCGIFRNCLNELENVQEVPDSQNLRGCFEFGSSVNCKSCLEKTHEIKRLVRLWKHLYHFDESDH</sequence>
<dbReference type="PROSITE" id="PS50181">
    <property type="entry name" value="FBOX"/>
    <property type="match status" value="1"/>
</dbReference>
<dbReference type="Proteomes" id="UP000035680">
    <property type="component" value="Unassembled WGS sequence"/>
</dbReference>
<evidence type="ECO:0000313" key="4">
    <source>
        <dbReference type="WBParaSite" id="SVE_0211500.1"/>
    </source>
</evidence>
<dbReference type="InterPro" id="IPR036047">
    <property type="entry name" value="F-box-like_dom_sf"/>
</dbReference>